<sequence>MNMQFTRIPLQAFPNVNIQILHSEGLFSHTGPVLFVLQAGGLTRAGLWTSRLLTRSEQGHTTRSQRELLLEAHAAGFAVAIINANEVFASSANQSLLKPNNTVSKFSAATGSPPEPESSSSTATATALHCVNIPSNARGRPAEAPVTDSAVMIHLTHPLVASTDPPSCPPPPFAAAVGEESTVASTGTWTSASRMANLNDQGLLSAASFVDLNEVDPYCEVSAEERVLGVWRLILPLCASRQIFVWAHHQGADCFLYPLRAFPSFCDCDCLQLSAASAADDTLAAKRARLLTNRTIATNDPSTATTTTTTSTATMTCPTADGSAFTSDVTLKGPSALIGLTRTERLRLRRPACRRRHASATAILVSRPPPVEPAIPAPVISPTPATPPIVHPTVVEESAGAGEGPTPRPPASATPYAVELQPCVGGSKDTTAPSRPSGPSEERLRAAWHRRAQRYWSQIRERVRAVVLTDAAIAANLPMRRVGWGLVSPDGTAAHAAAELPPEVQEVREWFRRNAIHYVTADAPLGTNLDLNEHQFTGISTLSAGTTEHELIPNTVTSAVLKYFKDRLSPTQSAEQASVDRSTGDSCKTAEF</sequence>
<dbReference type="AlphaFoldDB" id="A0A0V0J9Z5"/>
<dbReference type="GO" id="GO:0035197">
    <property type="term" value="F:siRNA binding"/>
    <property type="evidence" value="ECO:0007669"/>
    <property type="project" value="TreeGrafter"/>
</dbReference>
<evidence type="ECO:0000313" key="2">
    <source>
        <dbReference type="EMBL" id="JAP62350.1"/>
    </source>
</evidence>
<dbReference type="InterPro" id="IPR048263">
    <property type="entry name" value="Arb2"/>
</dbReference>
<feature type="compositionally biased region" description="Polar residues" evidence="1">
    <location>
        <begin position="572"/>
        <end position="586"/>
    </location>
</feature>
<dbReference type="PANTHER" id="PTHR21357:SF5">
    <property type="entry name" value="SI:CH73-41E3.7"/>
    <property type="match status" value="1"/>
</dbReference>
<protein>
    <submittedName>
        <fullName evidence="2">Uncharacterized protein</fullName>
    </submittedName>
</protein>
<gene>
    <name evidence="2" type="ORF">TR124391</name>
</gene>
<dbReference type="GO" id="GO:0005634">
    <property type="term" value="C:nucleus"/>
    <property type="evidence" value="ECO:0007669"/>
    <property type="project" value="TreeGrafter"/>
</dbReference>
<reference evidence="2" key="1">
    <citation type="submission" date="2016-01" db="EMBL/GenBank/DDBJ databases">
        <title>Reference transcriptome for the parasite Schistocephalus solidus: insights into the molecular evolution of parasitism.</title>
        <authorList>
            <person name="Hebert F.O."/>
            <person name="Grambauer S."/>
            <person name="Barber I."/>
            <person name="Landry C.R."/>
            <person name="Aubin-Horth N."/>
        </authorList>
    </citation>
    <scope>NUCLEOTIDE SEQUENCE</scope>
</reference>
<feature type="region of interest" description="Disordered" evidence="1">
    <location>
        <begin position="422"/>
        <end position="443"/>
    </location>
</feature>
<evidence type="ECO:0000256" key="1">
    <source>
        <dbReference type="SAM" id="MobiDB-lite"/>
    </source>
</evidence>
<organism evidence="2">
    <name type="scientific">Schistocephalus solidus</name>
    <name type="common">Tapeworm</name>
    <dbReference type="NCBI Taxonomy" id="70667"/>
    <lineage>
        <taxon>Eukaryota</taxon>
        <taxon>Metazoa</taxon>
        <taxon>Spiralia</taxon>
        <taxon>Lophotrochozoa</taxon>
        <taxon>Platyhelminthes</taxon>
        <taxon>Cestoda</taxon>
        <taxon>Eucestoda</taxon>
        <taxon>Diphyllobothriidea</taxon>
        <taxon>Diphyllobothriidae</taxon>
        <taxon>Schistocephalus</taxon>
    </lineage>
</organism>
<proteinExistence type="predicted"/>
<feature type="region of interest" description="Disordered" evidence="1">
    <location>
        <begin position="572"/>
        <end position="592"/>
    </location>
</feature>
<dbReference type="EMBL" id="GEEE01000875">
    <property type="protein sequence ID" value="JAP62350.1"/>
    <property type="molecule type" value="Transcribed_RNA"/>
</dbReference>
<dbReference type="PANTHER" id="PTHR21357">
    <property type="entry name" value="FAM172 FAMILY PROTEIN HOMOLOG CG10038"/>
    <property type="match status" value="1"/>
</dbReference>
<dbReference type="GO" id="GO:0031048">
    <property type="term" value="P:regulatory ncRNA-mediated heterochromatin formation"/>
    <property type="evidence" value="ECO:0007669"/>
    <property type="project" value="TreeGrafter"/>
</dbReference>
<accession>A0A0V0J9Z5</accession>
<name>A0A0V0J9Z5_SCHSO</name>